<feature type="region of interest" description="Disordered" evidence="2">
    <location>
        <begin position="1"/>
        <end position="63"/>
    </location>
</feature>
<dbReference type="InterPro" id="IPR007470">
    <property type="entry name" value="HemX"/>
</dbReference>
<keyword evidence="4" id="KW-0808">Transferase</keyword>
<evidence type="ECO:0000256" key="2">
    <source>
        <dbReference type="SAM" id="MobiDB-lite"/>
    </source>
</evidence>
<sequence>MGQANMTEHTTPTIPQDDATRKTDSPHASTPLSGDAGPRPTASTRAAGEKTPPVDNGKLGKTAGGRRPLALIVAVLALIIALLLALGVYIAARQQAHQQEAARAQLQEVLDALSQAQQRQRQQYQDALAAQGRALDVARAQQDAQGRELEDLQNKLTAITRTNANTWLLSQADFLVKMAGRKLWSDRDVVTAGALLKSADASLAQMNDPSLTEARRAITEDIGTLAGVSQIDFDGIILKLNQLTNQVDNLRLADNDSDEAPMDSDSGELSGSIQEWRQNLSKSWHNFMNEFITVHRRDTGAEPLLAPNQDVYLRENIRARLLVAAQAVPRHQNEIYQQSLDSVSTWGRAYFDTDDANTRAFLSQLDALSQEDITMNLPDSLQSQPLLDKLMQTRVRNLLAQPAVPAAQGE</sequence>
<feature type="transmembrane region" description="Helical" evidence="3">
    <location>
        <begin position="69"/>
        <end position="92"/>
    </location>
</feature>
<keyword evidence="3" id="KW-1133">Transmembrane helix</keyword>
<dbReference type="eggNOG" id="COG2959">
    <property type="taxonomic scope" value="Bacteria"/>
</dbReference>
<dbReference type="KEGG" id="sgl:SG2368"/>
<dbReference type="STRING" id="343509.SG2368"/>
<dbReference type="Proteomes" id="UP000001932">
    <property type="component" value="Chromosome"/>
</dbReference>
<dbReference type="PANTHER" id="PTHR38043">
    <property type="entry name" value="PROTEIN HEMX"/>
    <property type="match status" value="1"/>
</dbReference>
<evidence type="ECO:0000313" key="4">
    <source>
        <dbReference type="EMBL" id="BAE75643.1"/>
    </source>
</evidence>
<dbReference type="NCBIfam" id="NF008173">
    <property type="entry name" value="PRK10920.1"/>
    <property type="match status" value="1"/>
</dbReference>
<dbReference type="Pfam" id="PF04375">
    <property type="entry name" value="HemX"/>
    <property type="match status" value="1"/>
</dbReference>
<keyword evidence="3" id="KW-0812">Transmembrane</keyword>
<keyword evidence="5" id="KW-1185">Reference proteome</keyword>
<evidence type="ECO:0000256" key="3">
    <source>
        <dbReference type="SAM" id="Phobius"/>
    </source>
</evidence>
<proteinExistence type="predicted"/>
<keyword evidence="1" id="KW-0175">Coiled coil</keyword>
<protein>
    <submittedName>
        <fullName evidence="4">Uroporphyrinogen III methylase</fullName>
    </submittedName>
</protein>
<dbReference type="HOGENOM" id="CLU_036381_1_2_6"/>
<dbReference type="GO" id="GO:0008168">
    <property type="term" value="F:methyltransferase activity"/>
    <property type="evidence" value="ECO:0007669"/>
    <property type="project" value="UniProtKB-KW"/>
</dbReference>
<dbReference type="PANTHER" id="PTHR38043:SF1">
    <property type="entry name" value="PROTEIN HEMX"/>
    <property type="match status" value="1"/>
</dbReference>
<evidence type="ECO:0000313" key="5">
    <source>
        <dbReference type="Proteomes" id="UP000001932"/>
    </source>
</evidence>
<feature type="compositionally biased region" description="Polar residues" evidence="2">
    <location>
        <begin position="1"/>
        <end position="14"/>
    </location>
</feature>
<name>Q2NQD2_SODGM</name>
<keyword evidence="4" id="KW-0489">Methyltransferase</keyword>
<organism evidence="4 5">
    <name type="scientific">Sodalis glossinidius (strain morsitans)</name>
    <dbReference type="NCBI Taxonomy" id="343509"/>
    <lineage>
        <taxon>Bacteria</taxon>
        <taxon>Pseudomonadati</taxon>
        <taxon>Pseudomonadota</taxon>
        <taxon>Gammaproteobacteria</taxon>
        <taxon>Enterobacterales</taxon>
        <taxon>Bruguierivoracaceae</taxon>
        <taxon>Sodalis</taxon>
    </lineage>
</organism>
<evidence type="ECO:0000256" key="1">
    <source>
        <dbReference type="SAM" id="Coils"/>
    </source>
</evidence>
<dbReference type="AlphaFoldDB" id="Q2NQD2"/>
<feature type="coiled-coil region" evidence="1">
    <location>
        <begin position="96"/>
        <end position="155"/>
    </location>
</feature>
<dbReference type="EMBL" id="AP008232">
    <property type="protein sequence ID" value="BAE75643.1"/>
    <property type="molecule type" value="Genomic_DNA"/>
</dbReference>
<keyword evidence="3" id="KW-0472">Membrane</keyword>
<accession>Q2NQD2</accession>
<gene>
    <name evidence="4" type="ordered locus">SG2368</name>
</gene>
<reference evidence="4 5" key="1">
    <citation type="journal article" date="2006" name="Genome Res.">
        <title>Massive genome erosion and functional adaptations provide insights into the symbiotic lifestyle of Sodalis glossinidius in the tsetse host.</title>
        <authorList>
            <person name="Toh H."/>
            <person name="Weiss B.L."/>
            <person name="Perkin S.A.H."/>
            <person name="Yamashita A."/>
            <person name="Oshima K."/>
            <person name="Hattori M."/>
            <person name="Aksoy S."/>
        </authorList>
    </citation>
    <scope>NUCLEOTIDE SEQUENCE [LARGE SCALE GENOMIC DNA]</scope>
    <source>
        <strain evidence="5">morsitans</strain>
    </source>
</reference>
<dbReference type="GO" id="GO:0032259">
    <property type="term" value="P:methylation"/>
    <property type="evidence" value="ECO:0007669"/>
    <property type="project" value="UniProtKB-KW"/>
</dbReference>